<accession>A0A6S6XPG9</accession>
<dbReference type="SUPFAM" id="SSF52096">
    <property type="entry name" value="ClpP/crotonase"/>
    <property type="match status" value="1"/>
</dbReference>
<comment type="similarity">
    <text evidence="1">Belongs to the enoyl-CoA hydratase/isomerase family.</text>
</comment>
<dbReference type="Proteomes" id="UP000515733">
    <property type="component" value="Chromosome"/>
</dbReference>
<keyword evidence="3" id="KW-1185">Reference proteome</keyword>
<dbReference type="NCBIfam" id="NF006013">
    <property type="entry name" value="PRK08150.1"/>
    <property type="match status" value="1"/>
</dbReference>
<dbReference type="InterPro" id="IPR001753">
    <property type="entry name" value="Enoyl-CoA_hydra/iso"/>
</dbReference>
<dbReference type="EMBL" id="LR778301">
    <property type="protein sequence ID" value="CAB1367776.1"/>
    <property type="molecule type" value="Genomic_DNA"/>
</dbReference>
<dbReference type="OrthoDB" id="9807606at2"/>
<dbReference type="PANTHER" id="PTHR43802:SF1">
    <property type="entry name" value="IP11341P-RELATED"/>
    <property type="match status" value="1"/>
</dbReference>
<organism evidence="2 3">
    <name type="scientific">Denitratisoma oestradiolicum</name>
    <dbReference type="NCBI Taxonomy" id="311182"/>
    <lineage>
        <taxon>Bacteria</taxon>
        <taxon>Pseudomonadati</taxon>
        <taxon>Pseudomonadota</taxon>
        <taxon>Betaproteobacteria</taxon>
        <taxon>Nitrosomonadales</taxon>
        <taxon>Sterolibacteriaceae</taxon>
        <taxon>Denitratisoma</taxon>
    </lineage>
</organism>
<protein>
    <submittedName>
        <fullName evidence="2">Methylthioacryloyl-CoA hydratase</fullName>
        <ecNumber evidence="2">4.2.1.155</ecNumber>
    </submittedName>
</protein>
<evidence type="ECO:0000313" key="2">
    <source>
        <dbReference type="EMBL" id="CAB1367776.1"/>
    </source>
</evidence>
<sequence length="253" mass="27369">MSEDLIRIEEQDGIATLTLNRPAKRNALTHAMYERLGKYFAAPPPSVRVAILTAEGEHFCAGGDLGEHQTLDAIDVLHTSRRRQAIFDRMQFSGIPLVAVLKGAVIGGGLELALTAHVRVAEATAWFQLPEAAHGLFMGCGSTVRLGRILGPDRMAEMMLTRRIYRTEEALGLGLAHYGVAADAGLSKARELAATIAANTTTANWFITNALPRIDNMAAADGLFAESLAVSLIQTDAEAQRRMSEFLNRKGSR</sequence>
<keyword evidence="2" id="KW-0456">Lyase</keyword>
<dbReference type="Gene3D" id="1.10.12.10">
    <property type="entry name" value="Lyase 2-enoyl-coa Hydratase, Chain A, domain 2"/>
    <property type="match status" value="1"/>
</dbReference>
<name>A0A6S6XPG9_9PROT</name>
<dbReference type="InterPro" id="IPR014748">
    <property type="entry name" value="Enoyl-CoA_hydra_C"/>
</dbReference>
<proteinExistence type="inferred from homology"/>
<dbReference type="KEGG" id="doe:DENOEST_0611"/>
<dbReference type="Pfam" id="PF00378">
    <property type="entry name" value="ECH_1"/>
    <property type="match status" value="1"/>
</dbReference>
<dbReference type="CDD" id="cd06558">
    <property type="entry name" value="crotonase-like"/>
    <property type="match status" value="1"/>
</dbReference>
<evidence type="ECO:0000256" key="1">
    <source>
        <dbReference type="ARBA" id="ARBA00005254"/>
    </source>
</evidence>
<dbReference type="GO" id="GO:0016829">
    <property type="term" value="F:lyase activity"/>
    <property type="evidence" value="ECO:0007669"/>
    <property type="project" value="UniProtKB-KW"/>
</dbReference>
<dbReference type="EC" id="4.2.1.155" evidence="2"/>
<gene>
    <name evidence="2" type="primary">dmdD</name>
    <name evidence="2" type="ORF">DENOEST_0611</name>
</gene>
<dbReference type="PANTHER" id="PTHR43802">
    <property type="entry name" value="ENOYL-COA HYDRATASE"/>
    <property type="match status" value="1"/>
</dbReference>
<dbReference type="RefSeq" id="WP_145769913.1">
    <property type="nucleotide sequence ID" value="NZ_LR778301.1"/>
</dbReference>
<dbReference type="AlphaFoldDB" id="A0A6S6XPG9"/>
<evidence type="ECO:0000313" key="3">
    <source>
        <dbReference type="Proteomes" id="UP000515733"/>
    </source>
</evidence>
<dbReference type="Gene3D" id="3.90.226.10">
    <property type="entry name" value="2-enoyl-CoA Hydratase, Chain A, domain 1"/>
    <property type="match status" value="1"/>
</dbReference>
<dbReference type="InterPro" id="IPR029045">
    <property type="entry name" value="ClpP/crotonase-like_dom_sf"/>
</dbReference>
<reference evidence="2 3" key="1">
    <citation type="submission" date="2020-03" db="EMBL/GenBank/DDBJ databases">
        <authorList>
            <consortium name="Genoscope - CEA"/>
            <person name="William W."/>
        </authorList>
    </citation>
    <scope>NUCLEOTIDE SEQUENCE [LARGE SCALE GENOMIC DNA]</scope>
    <source>
        <strain evidence="3">DSM 16959</strain>
    </source>
</reference>